<evidence type="ECO:0000256" key="1">
    <source>
        <dbReference type="ARBA" id="ARBA00004167"/>
    </source>
</evidence>
<protein>
    <recommendedName>
        <fullName evidence="4">Ig-like domain-containing protein</fullName>
    </recommendedName>
</protein>
<dbReference type="SMART" id="SM00409">
    <property type="entry name" value="IG"/>
    <property type="match status" value="1"/>
</dbReference>
<dbReference type="GO" id="GO:0016020">
    <property type="term" value="C:membrane"/>
    <property type="evidence" value="ECO:0007669"/>
    <property type="project" value="UniProtKB-SubCell"/>
</dbReference>
<accession>A0A8W7P9D2</accession>
<dbReference type="InterPro" id="IPR007110">
    <property type="entry name" value="Ig-like_dom"/>
</dbReference>
<dbReference type="InterPro" id="IPR003006">
    <property type="entry name" value="Ig/MHC_CS"/>
</dbReference>
<organism evidence="5">
    <name type="scientific">Anopheles coluzzii</name>
    <name type="common">African malaria mosquito</name>
    <dbReference type="NCBI Taxonomy" id="1518534"/>
    <lineage>
        <taxon>Eukaryota</taxon>
        <taxon>Metazoa</taxon>
        <taxon>Ecdysozoa</taxon>
        <taxon>Arthropoda</taxon>
        <taxon>Hexapoda</taxon>
        <taxon>Insecta</taxon>
        <taxon>Pterygota</taxon>
        <taxon>Neoptera</taxon>
        <taxon>Endopterygota</taxon>
        <taxon>Diptera</taxon>
        <taxon>Nematocera</taxon>
        <taxon>Culicoidea</taxon>
        <taxon>Culicidae</taxon>
        <taxon>Anophelinae</taxon>
        <taxon>Anopheles</taxon>
    </lineage>
</organism>
<dbReference type="InterPro" id="IPR013162">
    <property type="entry name" value="CD80_C2-set"/>
</dbReference>
<dbReference type="InterPro" id="IPR036179">
    <property type="entry name" value="Ig-like_dom_sf"/>
</dbReference>
<dbReference type="PROSITE" id="PS00290">
    <property type="entry name" value="IG_MHC"/>
    <property type="match status" value="1"/>
</dbReference>
<reference evidence="5" key="1">
    <citation type="submission" date="2022-08" db="UniProtKB">
        <authorList>
            <consortium name="EnsemblMetazoa"/>
        </authorList>
    </citation>
    <scope>IDENTIFICATION</scope>
</reference>
<dbReference type="InterPro" id="IPR003598">
    <property type="entry name" value="Ig_sub2"/>
</dbReference>
<dbReference type="AlphaFoldDB" id="A0A8W7P9D2"/>
<dbReference type="InterPro" id="IPR013783">
    <property type="entry name" value="Ig-like_fold"/>
</dbReference>
<dbReference type="Proteomes" id="UP000075882">
    <property type="component" value="Unassembled WGS sequence"/>
</dbReference>
<dbReference type="PANTHER" id="PTHR45889">
    <property type="entry name" value="IG-LIKE DOMAIN-CONTAINING PROTEIN"/>
    <property type="match status" value="1"/>
</dbReference>
<keyword evidence="3" id="KW-1015">Disulfide bond</keyword>
<feature type="domain" description="Ig-like" evidence="4">
    <location>
        <begin position="163"/>
        <end position="203"/>
    </location>
</feature>
<dbReference type="SUPFAM" id="SSF48726">
    <property type="entry name" value="Immunoglobulin"/>
    <property type="match status" value="2"/>
</dbReference>
<dbReference type="InterPro" id="IPR003599">
    <property type="entry name" value="Ig_sub"/>
</dbReference>
<name>A0A8W7P9D2_ANOCL</name>
<dbReference type="VEuPathDB" id="VectorBase:ACON2_041808"/>
<dbReference type="Gene3D" id="2.60.40.10">
    <property type="entry name" value="Immunoglobulins"/>
    <property type="match status" value="2"/>
</dbReference>
<dbReference type="SMART" id="SM00408">
    <property type="entry name" value="IGc2"/>
    <property type="match status" value="1"/>
</dbReference>
<evidence type="ECO:0000256" key="3">
    <source>
        <dbReference type="ARBA" id="ARBA00023157"/>
    </source>
</evidence>
<dbReference type="PANTHER" id="PTHR45889:SF8">
    <property type="entry name" value="IG-LIKE DOMAIN-CONTAINING PROTEIN"/>
    <property type="match status" value="1"/>
</dbReference>
<evidence type="ECO:0000256" key="2">
    <source>
        <dbReference type="ARBA" id="ARBA00023136"/>
    </source>
</evidence>
<sequence>MHSDNAAPPTSIQIQGYSQHAKVEVREGEELTLTCVVPNARPAAQIVWYRANVEYKSNTIETKSAETEDHRYTATSKLQLQPTAEDDYIDYTCQARHQAIPEDRPMQSTVQLSVLYPPGVPYIEGYAPGEVIRRGQHVQLACRSRGGNPPAQLICKAVPPGPPIISGYTEGSIITVGTRQKIMCTSSGGNPLATLVWYKNDKKDEKAQKPPHHHHQPTQYAGTLYGRANFIGFSLLVSPFELFPSGHHPVTVWKKHRNDKR</sequence>
<evidence type="ECO:0000259" key="4">
    <source>
        <dbReference type="PROSITE" id="PS50835"/>
    </source>
</evidence>
<dbReference type="PROSITE" id="PS50835">
    <property type="entry name" value="IG_LIKE"/>
    <property type="match status" value="2"/>
</dbReference>
<keyword evidence="2" id="KW-0472">Membrane</keyword>
<dbReference type="Pfam" id="PF08205">
    <property type="entry name" value="C2-set_2"/>
    <property type="match status" value="1"/>
</dbReference>
<feature type="domain" description="Ig-like" evidence="4">
    <location>
        <begin position="9"/>
        <end position="113"/>
    </location>
</feature>
<proteinExistence type="predicted"/>
<evidence type="ECO:0000313" key="5">
    <source>
        <dbReference type="EnsemblMetazoa" id="ACOM027507-PA.1"/>
    </source>
</evidence>
<dbReference type="EnsemblMetazoa" id="ACOM027507-RA">
    <property type="protein sequence ID" value="ACOM027507-PA.1"/>
    <property type="gene ID" value="ACOM027507"/>
</dbReference>
<comment type="subcellular location">
    <subcellularLocation>
        <location evidence="1">Membrane</location>
        <topology evidence="1">Single-pass membrane protein</topology>
    </subcellularLocation>
</comment>